<dbReference type="SUPFAM" id="SSF52200">
    <property type="entry name" value="Toll/Interleukin receptor TIR domain"/>
    <property type="match status" value="1"/>
</dbReference>
<dbReference type="GeneID" id="107062368"/>
<dbReference type="Gene3D" id="3.40.50.10140">
    <property type="entry name" value="Toll/interleukin-1 receptor homology (TIR) domain"/>
    <property type="match status" value="1"/>
</dbReference>
<feature type="domain" description="TIR" evidence="2">
    <location>
        <begin position="11"/>
        <end position="144"/>
    </location>
</feature>
<dbReference type="PaxDb" id="4113-PGSC0003DMT400080442"/>
<dbReference type="PANTHER" id="PTHR32009:SF89">
    <property type="entry name" value="TMV RESISTANCE PROTEIN N"/>
    <property type="match status" value="1"/>
</dbReference>
<evidence type="ECO:0000313" key="3">
    <source>
        <dbReference type="EnsemblPlants" id="PGSC0003DMT400080442"/>
    </source>
</evidence>
<dbReference type="GO" id="GO:0007165">
    <property type="term" value="P:signal transduction"/>
    <property type="evidence" value="ECO:0000318"/>
    <property type="project" value="GO_Central"/>
</dbReference>
<keyword evidence="1" id="KW-0520">NAD</keyword>
<dbReference type="RefSeq" id="XP_015168403.1">
    <property type="nucleotide sequence ID" value="XM_015312917.1"/>
</dbReference>
<evidence type="ECO:0000313" key="4">
    <source>
        <dbReference type="Proteomes" id="UP000011115"/>
    </source>
</evidence>
<dbReference type="SMART" id="SM00255">
    <property type="entry name" value="TIR"/>
    <property type="match status" value="1"/>
</dbReference>
<dbReference type="OrthoDB" id="1678688at2759"/>
<dbReference type="KEGG" id="sot:107062368"/>
<evidence type="ECO:0000256" key="1">
    <source>
        <dbReference type="ARBA" id="ARBA00023027"/>
    </source>
</evidence>
<gene>
    <name evidence="3" type="primary">LOC107062368</name>
</gene>
<dbReference type="PANTHER" id="PTHR32009">
    <property type="entry name" value="TMV RESISTANCE PROTEIN N-LIKE"/>
    <property type="match status" value="1"/>
</dbReference>
<dbReference type="InterPro" id="IPR035897">
    <property type="entry name" value="Toll_tir_struct_dom_sf"/>
</dbReference>
<accession>M1D3I4</accession>
<name>M1D3I4_SOLTU</name>
<dbReference type="GO" id="GO:0005634">
    <property type="term" value="C:nucleus"/>
    <property type="evidence" value="ECO:0000318"/>
    <property type="project" value="GO_Central"/>
</dbReference>
<protein>
    <submittedName>
        <fullName evidence="3">TMV resistance protein N</fullName>
    </submittedName>
</protein>
<dbReference type="Gramene" id="PGSC0003DMT400080442">
    <property type="protein sequence ID" value="PGSC0003DMT400080442"/>
    <property type="gene ID" value="PGSC0003DMG402031319"/>
</dbReference>
<dbReference type="InterPro" id="IPR000157">
    <property type="entry name" value="TIR_dom"/>
</dbReference>
<reference evidence="3" key="2">
    <citation type="submission" date="2015-06" db="UniProtKB">
        <authorList>
            <consortium name="EnsemblPlants"/>
        </authorList>
    </citation>
    <scope>IDENTIFICATION</scope>
    <source>
        <strain evidence="3">DM1-3 516 R44</strain>
    </source>
</reference>
<dbReference type="Pfam" id="PF01582">
    <property type="entry name" value="TIR"/>
    <property type="match status" value="1"/>
</dbReference>
<dbReference type="InParanoid" id="M1D3I4"/>
<dbReference type="PROSITE" id="PS50104">
    <property type="entry name" value="TIR"/>
    <property type="match status" value="1"/>
</dbReference>
<dbReference type="HOGENOM" id="CLU_001561_3_3_1"/>
<proteinExistence type="predicted"/>
<reference evidence="4" key="1">
    <citation type="journal article" date="2011" name="Nature">
        <title>Genome sequence and analysis of the tuber crop potato.</title>
        <authorList>
            <consortium name="The Potato Genome Sequencing Consortium"/>
        </authorList>
    </citation>
    <scope>NUCLEOTIDE SEQUENCE [LARGE SCALE GENOMIC DNA]</scope>
    <source>
        <strain evidence="4">cv. DM1-3 516 R44</strain>
    </source>
</reference>
<dbReference type="EnsemblPlants" id="PGSC0003DMT400080442">
    <property type="protein sequence ID" value="PGSC0003DMT400080442"/>
    <property type="gene ID" value="PGSC0003DMG402031319"/>
</dbReference>
<sequence>MAFQIESAQKWKFDVFFNFRLQDLDKSFVADLYQRLKDIGTNAFKPDVNSEWGEQISTEILEAIEESRIAITIFSKDYTSSPRCLEELTKIMGCVDNKGQEFFSVYYKCEPLDCLRSIVNFGADLKGSDLRKVQRWKDALRKADDMEGS</sequence>
<dbReference type="AlphaFoldDB" id="M1D3I4"/>
<evidence type="ECO:0000259" key="2">
    <source>
        <dbReference type="PROSITE" id="PS50104"/>
    </source>
</evidence>
<dbReference type="OMA" id="NSEWGEQ"/>
<organism evidence="3 4">
    <name type="scientific">Solanum tuberosum</name>
    <name type="common">Potato</name>
    <dbReference type="NCBI Taxonomy" id="4113"/>
    <lineage>
        <taxon>Eukaryota</taxon>
        <taxon>Viridiplantae</taxon>
        <taxon>Streptophyta</taxon>
        <taxon>Embryophyta</taxon>
        <taxon>Tracheophyta</taxon>
        <taxon>Spermatophyta</taxon>
        <taxon>Magnoliopsida</taxon>
        <taxon>eudicotyledons</taxon>
        <taxon>Gunneridae</taxon>
        <taxon>Pentapetalae</taxon>
        <taxon>asterids</taxon>
        <taxon>lamiids</taxon>
        <taxon>Solanales</taxon>
        <taxon>Solanaceae</taxon>
        <taxon>Solanoideae</taxon>
        <taxon>Solaneae</taxon>
        <taxon>Solanum</taxon>
    </lineage>
</organism>
<keyword evidence="4" id="KW-1185">Reference proteome</keyword>
<dbReference type="Proteomes" id="UP000011115">
    <property type="component" value="Unassembled WGS sequence"/>
</dbReference>